<proteinExistence type="predicted"/>
<comment type="caution">
    <text evidence="1">The sequence shown here is derived from an EMBL/GenBank/DDBJ whole genome shotgun (WGS) entry which is preliminary data.</text>
</comment>
<dbReference type="EMBL" id="LAZR01069991">
    <property type="protein sequence ID" value="KKK46611.1"/>
    <property type="molecule type" value="Genomic_DNA"/>
</dbReference>
<sequence>MAAKIHPRANVHKGARLGDGVVVGPFVTIEPDVTIGPDCELMVGAVIHRYTTMGSGNVVGPYSVLGGVPQDYKFDADSVTHLRIGSGNVFREYVTLSRATTLGGATVIGNDCFFMTQAHVGHDSVVADGVILTNSVAIAGHVEIGAKAILSAHTVVHQFCWVGERVMSRGNGGTTQHV</sequence>
<organism evidence="1">
    <name type="scientific">marine sediment metagenome</name>
    <dbReference type="NCBI Taxonomy" id="412755"/>
    <lineage>
        <taxon>unclassified sequences</taxon>
        <taxon>metagenomes</taxon>
        <taxon>ecological metagenomes</taxon>
    </lineage>
</organism>
<evidence type="ECO:0000313" key="1">
    <source>
        <dbReference type="EMBL" id="KKK46611.1"/>
    </source>
</evidence>
<gene>
    <name evidence="1" type="ORF">LCGC14_3163520</name>
</gene>
<feature type="non-terminal residue" evidence="1">
    <location>
        <position position="178"/>
    </location>
</feature>
<protein>
    <recommendedName>
        <fullName evidence="2">UDP N-acetylglucosamine O-acyltransferase C-terminal domain-containing protein</fullName>
    </recommendedName>
</protein>
<dbReference type="SUPFAM" id="SSF51161">
    <property type="entry name" value="Trimeric LpxA-like enzymes"/>
    <property type="match status" value="1"/>
</dbReference>
<dbReference type="PANTHER" id="PTHR43480">
    <property type="entry name" value="ACYL-[ACYL-CARRIER-PROTEIN]--UDP-N-ACETYLGLUCOSAMINE O-ACYLTRANSFERASE"/>
    <property type="match status" value="1"/>
</dbReference>
<dbReference type="InterPro" id="IPR010137">
    <property type="entry name" value="Lipid_A_LpxA"/>
</dbReference>
<name>A0A0F8YEY6_9ZZZZ</name>
<dbReference type="GO" id="GO:0008780">
    <property type="term" value="F:acyl-[acyl-carrier-protein]-UDP-N-acetylglucosamine O-acyltransferase activity"/>
    <property type="evidence" value="ECO:0007669"/>
    <property type="project" value="InterPro"/>
</dbReference>
<accession>A0A0F8YEY6</accession>
<dbReference type="Gene3D" id="2.160.10.10">
    <property type="entry name" value="Hexapeptide repeat proteins"/>
    <property type="match status" value="1"/>
</dbReference>
<evidence type="ECO:0008006" key="2">
    <source>
        <dbReference type="Google" id="ProtNLM"/>
    </source>
</evidence>
<dbReference type="AlphaFoldDB" id="A0A0F8YEY6"/>
<dbReference type="InterPro" id="IPR011004">
    <property type="entry name" value="Trimer_LpxA-like_sf"/>
</dbReference>
<reference evidence="1" key="1">
    <citation type="journal article" date="2015" name="Nature">
        <title>Complex archaea that bridge the gap between prokaryotes and eukaryotes.</title>
        <authorList>
            <person name="Spang A."/>
            <person name="Saw J.H."/>
            <person name="Jorgensen S.L."/>
            <person name="Zaremba-Niedzwiedzka K."/>
            <person name="Martijn J."/>
            <person name="Lind A.E."/>
            <person name="van Eijk R."/>
            <person name="Schleper C."/>
            <person name="Guy L."/>
            <person name="Ettema T.J."/>
        </authorList>
    </citation>
    <scope>NUCLEOTIDE SEQUENCE</scope>
</reference>
<dbReference type="PANTHER" id="PTHR43480:SF1">
    <property type="entry name" value="ACYL-[ACYL-CARRIER-PROTEIN]--UDP-N-ACETYLGLUCOSAMINE O-ACYLTRANSFERASE, MITOCHONDRIAL-RELATED"/>
    <property type="match status" value="1"/>
</dbReference>
<dbReference type="GO" id="GO:0008610">
    <property type="term" value="P:lipid biosynthetic process"/>
    <property type="evidence" value="ECO:0007669"/>
    <property type="project" value="InterPro"/>
</dbReference>